<evidence type="ECO:0000313" key="2">
    <source>
        <dbReference type="Proteomes" id="UP001589607"/>
    </source>
</evidence>
<gene>
    <name evidence="1" type="ORF">ACFFVF_14170</name>
</gene>
<sequence>MKHLILIIFSLMLFISCNDRKKYEMNNMIPEMVDVTEYIESGNFKPDSCEGRLDKLVKIKPILLDQSFEIKLQQKITKWKKEINSIQNLYKKTIYQYSYIIDFEPVDVYRTELETKANIKKNFYIRINQKGEIISNYSDSNWVKNNCEKL</sequence>
<protein>
    <recommendedName>
        <fullName evidence="3">Lipoprotein</fullName>
    </recommendedName>
</protein>
<keyword evidence="2" id="KW-1185">Reference proteome</keyword>
<organism evidence="1 2">
    <name type="scientific">Flavobacterium jumunjinense</name>
    <dbReference type="NCBI Taxonomy" id="998845"/>
    <lineage>
        <taxon>Bacteria</taxon>
        <taxon>Pseudomonadati</taxon>
        <taxon>Bacteroidota</taxon>
        <taxon>Flavobacteriia</taxon>
        <taxon>Flavobacteriales</taxon>
        <taxon>Flavobacteriaceae</taxon>
        <taxon>Flavobacterium</taxon>
    </lineage>
</organism>
<proteinExistence type="predicted"/>
<dbReference type="PROSITE" id="PS51257">
    <property type="entry name" value="PROKAR_LIPOPROTEIN"/>
    <property type="match status" value="1"/>
</dbReference>
<dbReference type="RefSeq" id="WP_236455249.1">
    <property type="nucleotide sequence ID" value="NZ_CBCSGE010000004.1"/>
</dbReference>
<dbReference type="EMBL" id="JBHMEY010000060">
    <property type="protein sequence ID" value="MFB9097664.1"/>
    <property type="molecule type" value="Genomic_DNA"/>
</dbReference>
<name>A0ABV5GQX8_9FLAO</name>
<evidence type="ECO:0008006" key="3">
    <source>
        <dbReference type="Google" id="ProtNLM"/>
    </source>
</evidence>
<dbReference type="Proteomes" id="UP001589607">
    <property type="component" value="Unassembled WGS sequence"/>
</dbReference>
<reference evidence="1 2" key="1">
    <citation type="submission" date="2024-09" db="EMBL/GenBank/DDBJ databases">
        <authorList>
            <person name="Sun Q."/>
            <person name="Mori K."/>
        </authorList>
    </citation>
    <scope>NUCLEOTIDE SEQUENCE [LARGE SCALE GENOMIC DNA]</scope>
    <source>
        <strain evidence="1 2">CECT 7955</strain>
    </source>
</reference>
<accession>A0ABV5GQX8</accession>
<comment type="caution">
    <text evidence="1">The sequence shown here is derived from an EMBL/GenBank/DDBJ whole genome shotgun (WGS) entry which is preliminary data.</text>
</comment>
<evidence type="ECO:0000313" key="1">
    <source>
        <dbReference type="EMBL" id="MFB9097664.1"/>
    </source>
</evidence>